<dbReference type="CDD" id="cd13431">
    <property type="entry name" value="LDT_IgD_like_1"/>
    <property type="match status" value="1"/>
</dbReference>
<keyword evidence="3 7" id="KW-0133">Cell shape</keyword>
<keyword evidence="11" id="KW-1185">Reference proteome</keyword>
<dbReference type="Pfam" id="PF17964">
    <property type="entry name" value="Big_10"/>
    <property type="match status" value="1"/>
</dbReference>
<accession>A0ABV5JXA7</accession>
<dbReference type="SUPFAM" id="SSF141523">
    <property type="entry name" value="L,D-transpeptidase catalytic domain-like"/>
    <property type="match status" value="1"/>
</dbReference>
<dbReference type="Gene3D" id="2.60.40.3710">
    <property type="match status" value="1"/>
</dbReference>
<dbReference type="PANTHER" id="PTHR30582">
    <property type="entry name" value="L,D-TRANSPEPTIDASE"/>
    <property type="match status" value="1"/>
</dbReference>
<dbReference type="EMBL" id="JBHMDY010000031">
    <property type="protein sequence ID" value="MFB9261359.1"/>
    <property type="molecule type" value="Genomic_DNA"/>
</dbReference>
<dbReference type="InterPro" id="IPR038063">
    <property type="entry name" value="Transpep_catalytic_dom"/>
</dbReference>
<evidence type="ECO:0000256" key="6">
    <source>
        <dbReference type="ARBA" id="ARBA00023316"/>
    </source>
</evidence>
<evidence type="ECO:0000256" key="4">
    <source>
        <dbReference type="ARBA" id="ARBA00022984"/>
    </source>
</evidence>
<keyword evidence="2" id="KW-0808">Transferase</keyword>
<evidence type="ECO:0000313" key="10">
    <source>
        <dbReference type="EMBL" id="MFB9261359.1"/>
    </source>
</evidence>
<organism evidence="10 11">
    <name type="scientific">Dietzia aerolata</name>
    <dbReference type="NCBI Taxonomy" id="595984"/>
    <lineage>
        <taxon>Bacteria</taxon>
        <taxon>Bacillati</taxon>
        <taxon>Actinomycetota</taxon>
        <taxon>Actinomycetes</taxon>
        <taxon>Mycobacteriales</taxon>
        <taxon>Dietziaceae</taxon>
        <taxon>Dietzia</taxon>
    </lineage>
</organism>
<evidence type="ECO:0000256" key="1">
    <source>
        <dbReference type="ARBA" id="ARBA00004752"/>
    </source>
</evidence>
<dbReference type="Pfam" id="PF03734">
    <property type="entry name" value="YkuD"/>
    <property type="match status" value="1"/>
</dbReference>
<feature type="chain" id="PRO_5045729712" evidence="8">
    <location>
        <begin position="29"/>
        <end position="309"/>
    </location>
</feature>
<dbReference type="Gene3D" id="2.40.440.10">
    <property type="entry name" value="L,D-transpeptidase catalytic domain-like"/>
    <property type="match status" value="1"/>
</dbReference>
<feature type="domain" description="L,D-TPase catalytic" evidence="9">
    <location>
        <begin position="167"/>
        <end position="291"/>
    </location>
</feature>
<dbReference type="RefSeq" id="WP_182631064.1">
    <property type="nucleotide sequence ID" value="NZ_JAALDM010000026.1"/>
</dbReference>
<dbReference type="InterPro" id="IPR005490">
    <property type="entry name" value="LD_TPept_cat_dom"/>
</dbReference>
<proteinExistence type="predicted"/>
<feature type="active site" description="Proton donor/acceptor" evidence="7">
    <location>
        <position position="249"/>
    </location>
</feature>
<keyword evidence="5" id="KW-0012">Acyltransferase</keyword>
<dbReference type="PANTHER" id="PTHR30582:SF2">
    <property type="entry name" value="L,D-TRANSPEPTIDASE YCIB-RELATED"/>
    <property type="match status" value="1"/>
</dbReference>
<keyword evidence="6 7" id="KW-0961">Cell wall biogenesis/degradation</keyword>
<sequence length="309" mass="32523">MNRRIKSVTTVVAAAGLVVVGLSPAASAQSLAGTFGSSGSAGAVGLETAPLPTFLTPGLTSLPVVTVPVPGPKRPAVDAQVASVYPTGGETVGVAQPVMITFDRPVADRAAAEAAVGIRSAPGVDGKYYWVSDTELRWRPHEFWPAATAVTVWAGGAEHTFRTGDAVVSTYDDNTHEVTVTRNGEVVRVMKASAGRAAYPTYNGIYYNGWRAREVHMNSATWGLAKDAGGYDTVVQDGVRLSYDGIFIHSAPWSVADQGVRNVSHGCINLSPEDAAWYYDNTGNGDPFFVVGGPGKHFGAFDGQGDWNY</sequence>
<dbReference type="PROSITE" id="PS52029">
    <property type="entry name" value="LD_TPASE"/>
    <property type="match status" value="1"/>
</dbReference>
<evidence type="ECO:0000256" key="8">
    <source>
        <dbReference type="SAM" id="SignalP"/>
    </source>
</evidence>
<keyword evidence="8" id="KW-0732">Signal</keyword>
<dbReference type="InterPro" id="IPR050979">
    <property type="entry name" value="LD-transpeptidase"/>
</dbReference>
<feature type="signal peptide" evidence="8">
    <location>
        <begin position="1"/>
        <end position="28"/>
    </location>
</feature>
<protein>
    <submittedName>
        <fullName evidence="10">Ig-like domain-containing protein</fullName>
    </submittedName>
</protein>
<feature type="active site" description="Nucleophile" evidence="7">
    <location>
        <position position="267"/>
    </location>
</feature>
<evidence type="ECO:0000313" key="11">
    <source>
        <dbReference type="Proteomes" id="UP001589700"/>
    </source>
</evidence>
<dbReference type="Proteomes" id="UP001589700">
    <property type="component" value="Unassembled WGS sequence"/>
</dbReference>
<comment type="pathway">
    <text evidence="1 7">Cell wall biogenesis; peptidoglycan biosynthesis.</text>
</comment>
<evidence type="ECO:0000256" key="5">
    <source>
        <dbReference type="ARBA" id="ARBA00023315"/>
    </source>
</evidence>
<evidence type="ECO:0000259" key="9">
    <source>
        <dbReference type="PROSITE" id="PS52029"/>
    </source>
</evidence>
<name>A0ABV5JXA7_9ACTN</name>
<reference evidence="10 11" key="1">
    <citation type="submission" date="2024-09" db="EMBL/GenBank/DDBJ databases">
        <authorList>
            <person name="Sun Q."/>
            <person name="Mori K."/>
        </authorList>
    </citation>
    <scope>NUCLEOTIDE SEQUENCE [LARGE SCALE GENOMIC DNA]</scope>
    <source>
        <strain evidence="10 11">CCM 7659</strain>
    </source>
</reference>
<gene>
    <name evidence="10" type="ORF">ACFFVD_16360</name>
</gene>
<comment type="caution">
    <text evidence="10">The sequence shown here is derived from an EMBL/GenBank/DDBJ whole genome shotgun (WGS) entry which is preliminary data.</text>
</comment>
<dbReference type="CDD" id="cd16913">
    <property type="entry name" value="YkuD_like"/>
    <property type="match status" value="1"/>
</dbReference>
<keyword evidence="4 7" id="KW-0573">Peptidoglycan synthesis</keyword>
<evidence type="ECO:0000256" key="3">
    <source>
        <dbReference type="ARBA" id="ARBA00022960"/>
    </source>
</evidence>
<evidence type="ECO:0000256" key="2">
    <source>
        <dbReference type="ARBA" id="ARBA00022679"/>
    </source>
</evidence>
<dbReference type="InterPro" id="IPR041280">
    <property type="entry name" value="Big_10"/>
</dbReference>
<evidence type="ECO:0000256" key="7">
    <source>
        <dbReference type="PROSITE-ProRule" id="PRU01373"/>
    </source>
</evidence>